<feature type="compositionally biased region" description="Polar residues" evidence="1">
    <location>
        <begin position="49"/>
        <end position="62"/>
    </location>
</feature>
<evidence type="ECO:0000313" key="2">
    <source>
        <dbReference type="Proteomes" id="UP000504635"/>
    </source>
</evidence>
<evidence type="ECO:0000256" key="1">
    <source>
        <dbReference type="SAM" id="MobiDB-lite"/>
    </source>
</evidence>
<gene>
    <name evidence="4" type="primary">LOC115889124</name>
    <name evidence="3" type="synonym">LOC115880167</name>
</gene>
<feature type="region of interest" description="Disordered" evidence="1">
    <location>
        <begin position="1"/>
        <end position="104"/>
    </location>
</feature>
<feature type="compositionally biased region" description="Low complexity" evidence="1">
    <location>
        <begin position="76"/>
        <end position="89"/>
    </location>
</feature>
<feature type="compositionally biased region" description="Basic residues" evidence="1">
    <location>
        <begin position="156"/>
        <end position="166"/>
    </location>
</feature>
<proteinExistence type="predicted"/>
<evidence type="ECO:0000313" key="4">
    <source>
        <dbReference type="RefSeq" id="XP_030764920.1"/>
    </source>
</evidence>
<name>A0A6J2YQ60_SITOR</name>
<reference evidence="3 4" key="1">
    <citation type="submission" date="2025-04" db="UniProtKB">
        <authorList>
            <consortium name="RefSeq"/>
        </authorList>
    </citation>
    <scope>IDENTIFICATION</scope>
    <source>
        <tissue evidence="3 4">Gonads</tissue>
    </source>
</reference>
<sequence length="175" mass="19127">MMKKWLSTSGVSKIDAAKSADPPIITASVRPTSEHSSCSDSRIAGPRSQPDSPIQNSSSQPDSPVPGPSGRRHSSITDSDSSSDESTGTKAVLKRRKVTTTSYKQKFRDKWCEDKRYANWCKSSSDGSSAFCTVCDKKIIGGITHIKRHSITLLHKKNKESRKNTKNSRAAVDQS</sequence>
<dbReference type="RefSeq" id="XP_030764920.1">
    <property type="nucleotide sequence ID" value="XM_030909060.1"/>
</dbReference>
<dbReference type="AlphaFoldDB" id="A0A6J2YQ60"/>
<organism evidence="2 4">
    <name type="scientific">Sitophilus oryzae</name>
    <name type="common">Rice weevil</name>
    <name type="synonym">Curculio oryzae</name>
    <dbReference type="NCBI Taxonomy" id="7048"/>
    <lineage>
        <taxon>Eukaryota</taxon>
        <taxon>Metazoa</taxon>
        <taxon>Ecdysozoa</taxon>
        <taxon>Arthropoda</taxon>
        <taxon>Hexapoda</taxon>
        <taxon>Insecta</taxon>
        <taxon>Pterygota</taxon>
        <taxon>Neoptera</taxon>
        <taxon>Endopterygota</taxon>
        <taxon>Coleoptera</taxon>
        <taxon>Polyphaga</taxon>
        <taxon>Cucujiformia</taxon>
        <taxon>Curculionidae</taxon>
        <taxon>Dryophthorinae</taxon>
        <taxon>Sitophilus</taxon>
    </lineage>
</organism>
<dbReference type="KEGG" id="soy:115880167"/>
<feature type="compositionally biased region" description="Polar residues" evidence="1">
    <location>
        <begin position="29"/>
        <end position="40"/>
    </location>
</feature>
<feature type="compositionally biased region" description="Polar residues" evidence="1">
    <location>
        <begin position="1"/>
        <end position="11"/>
    </location>
</feature>
<evidence type="ECO:0000313" key="3">
    <source>
        <dbReference type="RefSeq" id="XP_030753165.1"/>
    </source>
</evidence>
<dbReference type="Proteomes" id="UP000504635">
    <property type="component" value="Unplaced"/>
</dbReference>
<feature type="region of interest" description="Disordered" evidence="1">
    <location>
        <begin position="156"/>
        <end position="175"/>
    </location>
</feature>
<dbReference type="KEGG" id="soy:115889124"/>
<accession>A0A6J2YQ60</accession>
<dbReference type="GeneID" id="115889124"/>
<protein>
    <submittedName>
        <fullName evidence="3">Uncharacterized protein LOC115880167</fullName>
    </submittedName>
    <submittedName>
        <fullName evidence="4">Uncharacterized protein LOC115889124</fullName>
    </submittedName>
</protein>
<dbReference type="OrthoDB" id="6770401at2759"/>
<dbReference type="RefSeq" id="XP_030753165.1">
    <property type="nucleotide sequence ID" value="XM_030897305.1"/>
</dbReference>
<keyword evidence="2" id="KW-1185">Reference proteome</keyword>